<feature type="transmembrane region" description="Helical" evidence="1">
    <location>
        <begin position="161"/>
        <end position="186"/>
    </location>
</feature>
<dbReference type="Pfam" id="PF13231">
    <property type="entry name" value="PMT_2"/>
    <property type="match status" value="1"/>
</dbReference>
<feature type="transmembrane region" description="Helical" evidence="1">
    <location>
        <begin position="262"/>
        <end position="281"/>
    </location>
</feature>
<keyword evidence="1" id="KW-0472">Membrane</keyword>
<protein>
    <recommendedName>
        <fullName evidence="2">Glycosyltransferase RgtA/B/C/D-like domain-containing protein</fullName>
    </recommendedName>
</protein>
<feature type="transmembrane region" description="Helical" evidence="1">
    <location>
        <begin position="311"/>
        <end position="332"/>
    </location>
</feature>
<evidence type="ECO:0000313" key="4">
    <source>
        <dbReference type="Proteomes" id="UP000278332"/>
    </source>
</evidence>
<dbReference type="Proteomes" id="UP000278332">
    <property type="component" value="Unassembled WGS sequence"/>
</dbReference>
<name>A0A3M4VHU2_PSECI</name>
<sequence>MSPDKNQRASSLLPLIPLLLVCAAIAASFIASSGPIQWRDNGLLLVDASQGQYFSQSLGPVEHPLYRFVTTLFFQLFGPQTLSLLNSMLLLPLAWIIYQLATSAGATSRQAMLAAVVSVLSHAVFWVSTKADVYVLHTLPVLLAYWVQFSAGPRLGDSRKLLVIGLLTGLGAAAHQLTFVVLLPLYIQLLYRHKLRTLMTLPGFIAGIAVALPAIVHDLQAPMSMLEIGRRYFTGSSAIVGDVNREGSLLRFNIMWYEKKSVGLLLLSLLGPQLVGLLVFPRGKRLRLLWSAALLNLVFAASYNVTDRFVFFLPGVALFSILGVIQLHALLARCRMRTALLNLSALTSPIVILFVYFLYSSGLIRLPTHIEALPFRDDIHYFMAPYLPDRSAERFVRVYEASVPEGALLIADPEPMGAMRSAQSFGLLRGRKLAICSEAAQIHSYLDARGAYLTRLSYCAMVAEQYRLESWTPGYALHMK</sequence>
<dbReference type="AlphaFoldDB" id="A0A3M4VHU2"/>
<keyword evidence="1" id="KW-0812">Transmembrane</keyword>
<dbReference type="InterPro" id="IPR038731">
    <property type="entry name" value="RgtA/B/C-like"/>
</dbReference>
<accession>A0A3M4VHU2</accession>
<dbReference type="RefSeq" id="WP_095067570.1">
    <property type="nucleotide sequence ID" value="NZ_RBRY01000160.1"/>
</dbReference>
<keyword evidence="1" id="KW-1133">Transmembrane helix</keyword>
<proteinExistence type="predicted"/>
<feature type="transmembrane region" description="Helical" evidence="1">
    <location>
        <begin position="288"/>
        <end position="305"/>
    </location>
</feature>
<evidence type="ECO:0000259" key="2">
    <source>
        <dbReference type="Pfam" id="PF13231"/>
    </source>
</evidence>
<feature type="transmembrane region" description="Helical" evidence="1">
    <location>
        <begin position="198"/>
        <end position="216"/>
    </location>
</feature>
<reference evidence="3 4" key="1">
    <citation type="submission" date="2018-08" db="EMBL/GenBank/DDBJ databases">
        <title>Recombination of ecologically and evolutionarily significant loci maintains genetic cohesion in the Pseudomonas syringae species complex.</title>
        <authorList>
            <person name="Dillon M."/>
            <person name="Thakur S."/>
            <person name="Almeida R.N.D."/>
            <person name="Weir B.S."/>
            <person name="Guttman D.S."/>
        </authorList>
    </citation>
    <scope>NUCLEOTIDE SEQUENCE [LARGE SCALE GENOMIC DNA]</scope>
    <source>
        <strain evidence="3 4">ICMP 6917</strain>
    </source>
</reference>
<feature type="transmembrane region" description="Helical" evidence="1">
    <location>
        <begin position="72"/>
        <end position="98"/>
    </location>
</feature>
<gene>
    <name evidence="3" type="ORF">ALP84_01705</name>
</gene>
<dbReference type="EMBL" id="RBRY01000160">
    <property type="protein sequence ID" value="RMR51395.1"/>
    <property type="molecule type" value="Genomic_DNA"/>
</dbReference>
<comment type="caution">
    <text evidence="3">The sequence shown here is derived from an EMBL/GenBank/DDBJ whole genome shotgun (WGS) entry which is preliminary data.</text>
</comment>
<feature type="transmembrane region" description="Helical" evidence="1">
    <location>
        <begin position="339"/>
        <end position="359"/>
    </location>
</feature>
<organism evidence="3 4">
    <name type="scientific">Pseudomonas cichorii</name>
    <dbReference type="NCBI Taxonomy" id="36746"/>
    <lineage>
        <taxon>Bacteria</taxon>
        <taxon>Pseudomonadati</taxon>
        <taxon>Pseudomonadota</taxon>
        <taxon>Gammaproteobacteria</taxon>
        <taxon>Pseudomonadales</taxon>
        <taxon>Pseudomonadaceae</taxon>
        <taxon>Pseudomonas</taxon>
    </lineage>
</organism>
<feature type="domain" description="Glycosyltransferase RgtA/B/C/D-like" evidence="2">
    <location>
        <begin position="64"/>
        <end position="216"/>
    </location>
</feature>
<evidence type="ECO:0000313" key="3">
    <source>
        <dbReference type="EMBL" id="RMR51395.1"/>
    </source>
</evidence>
<feature type="transmembrane region" description="Helical" evidence="1">
    <location>
        <begin position="12"/>
        <end position="31"/>
    </location>
</feature>
<feature type="transmembrane region" description="Helical" evidence="1">
    <location>
        <begin position="110"/>
        <end position="128"/>
    </location>
</feature>
<evidence type="ECO:0000256" key="1">
    <source>
        <dbReference type="SAM" id="Phobius"/>
    </source>
</evidence>